<dbReference type="Proteomes" id="UP000663889">
    <property type="component" value="Unassembled WGS sequence"/>
</dbReference>
<proteinExistence type="predicted"/>
<keyword evidence="1" id="KW-0175">Coiled coil</keyword>
<evidence type="ECO:0000256" key="1">
    <source>
        <dbReference type="SAM" id="Coils"/>
    </source>
</evidence>
<sequence>RESLIAAKLAVAIHKNNENSNKIIQNEKQQHLDEEKVLLDKQKTLAHQMKEAEYLIDEGTNRLEGALKNGAFSEVHAAKLLIDGGREKLTSINEQQQQLTNELDKLRLKRKNALLHEQSINKKLKPIQQNQHNIMNLIDST</sequence>
<feature type="non-terminal residue" evidence="2">
    <location>
        <position position="1"/>
    </location>
</feature>
<protein>
    <submittedName>
        <fullName evidence="2">Uncharacterized protein</fullName>
    </submittedName>
</protein>
<gene>
    <name evidence="2" type="ORF">SEV965_LOCUS37782</name>
</gene>
<dbReference type="EMBL" id="CAJNOU010008193">
    <property type="protein sequence ID" value="CAF1535240.1"/>
    <property type="molecule type" value="Genomic_DNA"/>
</dbReference>
<reference evidence="2" key="1">
    <citation type="submission" date="2021-02" db="EMBL/GenBank/DDBJ databases">
        <authorList>
            <person name="Nowell W R."/>
        </authorList>
    </citation>
    <scope>NUCLEOTIDE SEQUENCE</scope>
</reference>
<organism evidence="2 3">
    <name type="scientific">Rotaria sordida</name>
    <dbReference type="NCBI Taxonomy" id="392033"/>
    <lineage>
        <taxon>Eukaryota</taxon>
        <taxon>Metazoa</taxon>
        <taxon>Spiralia</taxon>
        <taxon>Gnathifera</taxon>
        <taxon>Rotifera</taxon>
        <taxon>Eurotatoria</taxon>
        <taxon>Bdelloidea</taxon>
        <taxon>Philodinida</taxon>
        <taxon>Philodinidae</taxon>
        <taxon>Rotaria</taxon>
    </lineage>
</organism>
<comment type="caution">
    <text evidence="2">The sequence shown here is derived from an EMBL/GenBank/DDBJ whole genome shotgun (WGS) entry which is preliminary data.</text>
</comment>
<accession>A0A815VQE0</accession>
<name>A0A815VQE0_9BILA</name>
<feature type="coiled-coil region" evidence="1">
    <location>
        <begin position="89"/>
        <end position="116"/>
    </location>
</feature>
<evidence type="ECO:0000313" key="2">
    <source>
        <dbReference type="EMBL" id="CAF1535240.1"/>
    </source>
</evidence>
<evidence type="ECO:0000313" key="3">
    <source>
        <dbReference type="Proteomes" id="UP000663889"/>
    </source>
</evidence>
<dbReference type="AlphaFoldDB" id="A0A815VQE0"/>